<protein>
    <submittedName>
        <fullName evidence="2">Uncharacterized protein</fullName>
    </submittedName>
</protein>
<name>A0AAD5UA71_9FUNG</name>
<evidence type="ECO:0000313" key="3">
    <source>
        <dbReference type="Proteomes" id="UP001211065"/>
    </source>
</evidence>
<dbReference type="Gene3D" id="1.10.3450.30">
    <property type="match status" value="1"/>
</dbReference>
<evidence type="ECO:0000256" key="1">
    <source>
        <dbReference type="SAM" id="MobiDB-lite"/>
    </source>
</evidence>
<feature type="region of interest" description="Disordered" evidence="1">
    <location>
        <begin position="300"/>
        <end position="327"/>
    </location>
</feature>
<reference evidence="2" key="1">
    <citation type="submission" date="2020-05" db="EMBL/GenBank/DDBJ databases">
        <title>Phylogenomic resolution of chytrid fungi.</title>
        <authorList>
            <person name="Stajich J.E."/>
            <person name="Amses K."/>
            <person name="Simmons R."/>
            <person name="Seto K."/>
            <person name="Myers J."/>
            <person name="Bonds A."/>
            <person name="Quandt C.A."/>
            <person name="Barry K."/>
            <person name="Liu P."/>
            <person name="Grigoriev I."/>
            <person name="Longcore J.E."/>
            <person name="James T.Y."/>
        </authorList>
    </citation>
    <scope>NUCLEOTIDE SEQUENCE</scope>
    <source>
        <strain evidence="2">JEL0476</strain>
    </source>
</reference>
<dbReference type="AlphaFoldDB" id="A0AAD5UA71"/>
<dbReference type="EMBL" id="JADGJW010000043">
    <property type="protein sequence ID" value="KAJ3226134.1"/>
    <property type="molecule type" value="Genomic_DNA"/>
</dbReference>
<dbReference type="Proteomes" id="UP001211065">
    <property type="component" value="Unassembled WGS sequence"/>
</dbReference>
<organism evidence="2 3">
    <name type="scientific">Clydaea vesicula</name>
    <dbReference type="NCBI Taxonomy" id="447962"/>
    <lineage>
        <taxon>Eukaryota</taxon>
        <taxon>Fungi</taxon>
        <taxon>Fungi incertae sedis</taxon>
        <taxon>Chytridiomycota</taxon>
        <taxon>Chytridiomycota incertae sedis</taxon>
        <taxon>Chytridiomycetes</taxon>
        <taxon>Lobulomycetales</taxon>
        <taxon>Lobulomycetaceae</taxon>
        <taxon>Clydaea</taxon>
    </lineage>
</organism>
<proteinExistence type="predicted"/>
<dbReference type="Gene3D" id="3.30.450.240">
    <property type="match status" value="1"/>
</dbReference>
<keyword evidence="3" id="KW-1185">Reference proteome</keyword>
<comment type="caution">
    <text evidence="2">The sequence shown here is derived from an EMBL/GenBank/DDBJ whole genome shotgun (WGS) entry which is preliminary data.</text>
</comment>
<dbReference type="SUPFAM" id="SSF160651">
    <property type="entry name" value="FLJ32549 C-terminal domain-like"/>
    <property type="match status" value="1"/>
</dbReference>
<sequence>MVYFSLNYLKSNAYGFRKNLSELYEIIEKDIEANLLTSNYISSVLVDVSKSFLIFLKSRSLLVKLYTTISNSTKLDTEKLKSLIPVFQFDEHLEILGYAIKTEAKILNLALYVDASIENFNIKESSVKLYECNEELKRLKVVTSYQKLPYKLLTWLSHLIRSLSNKFSLYFFETINLHSNSNCLLQEFLNPLTEYCSNGTKLCIFYKVSDSIPFWKHGYECAQKGSSYVKPDGLASYPIILNCPPETRTNSLENFHIVNLVSLIGDYQKKKNKKKNKKIDLKLNYSWFFLKKGNKKLNNDSSISTNGSNQNTKIISNENTFGSNHQNENLEDDIENFHLSGNENFDDDEERNSNSSNYYGKSDFDFKEDVIKFLDVKLNFYYSIGRVNKNLILCCVQNKKDWDNFEKLVVFLHKICFHVECVSQINS</sequence>
<evidence type="ECO:0000313" key="2">
    <source>
        <dbReference type="EMBL" id="KAJ3226134.1"/>
    </source>
</evidence>
<dbReference type="InterPro" id="IPR038060">
    <property type="entry name" value="C12orf66-like_central_sf"/>
</dbReference>
<gene>
    <name evidence="2" type="ORF">HK099_005487</name>
</gene>
<dbReference type="SUPFAM" id="SSF158548">
    <property type="entry name" value="FLJ32549 domain-like"/>
    <property type="match status" value="1"/>
</dbReference>
<accession>A0AAD5UA71</accession>